<comment type="caution">
    <text evidence="1">The sequence shown here is derived from an EMBL/GenBank/DDBJ whole genome shotgun (WGS) entry which is preliminary data.</text>
</comment>
<gene>
    <name evidence="1" type="ORF">A2972_04555</name>
</gene>
<evidence type="ECO:0000313" key="1">
    <source>
        <dbReference type="EMBL" id="OGC99652.1"/>
    </source>
</evidence>
<evidence type="ECO:0000313" key="2">
    <source>
        <dbReference type="Proteomes" id="UP000176822"/>
    </source>
</evidence>
<sequence>MRIRLLLLYFVLILLPLGVLTLRQVHGLTDLDIYRISVRRQYFPVSTARIFQNKILESFILSREKLFSVFYF</sequence>
<accession>A0A1F4Z056</accession>
<organism evidence="1 2">
    <name type="scientific">Candidatus Amesbacteria bacterium RIFCSPLOWO2_01_FULL_47_33</name>
    <dbReference type="NCBI Taxonomy" id="1797258"/>
    <lineage>
        <taxon>Bacteria</taxon>
        <taxon>Candidatus Amesiibacteriota</taxon>
    </lineage>
</organism>
<proteinExistence type="predicted"/>
<dbReference type="EMBL" id="MEXM01000055">
    <property type="protein sequence ID" value="OGC99652.1"/>
    <property type="molecule type" value="Genomic_DNA"/>
</dbReference>
<reference evidence="1 2" key="1">
    <citation type="journal article" date="2016" name="Nat. Commun.">
        <title>Thousands of microbial genomes shed light on interconnected biogeochemical processes in an aquifer system.</title>
        <authorList>
            <person name="Anantharaman K."/>
            <person name="Brown C.T."/>
            <person name="Hug L.A."/>
            <person name="Sharon I."/>
            <person name="Castelle C.J."/>
            <person name="Probst A.J."/>
            <person name="Thomas B.C."/>
            <person name="Singh A."/>
            <person name="Wilkins M.J."/>
            <person name="Karaoz U."/>
            <person name="Brodie E.L."/>
            <person name="Williams K.H."/>
            <person name="Hubbard S.S."/>
            <person name="Banfield J.F."/>
        </authorList>
    </citation>
    <scope>NUCLEOTIDE SEQUENCE [LARGE SCALE GENOMIC DNA]</scope>
</reference>
<dbReference type="Proteomes" id="UP000176822">
    <property type="component" value="Unassembled WGS sequence"/>
</dbReference>
<protein>
    <submittedName>
        <fullName evidence="1">Uncharacterized protein</fullName>
    </submittedName>
</protein>
<name>A0A1F4Z056_9BACT</name>
<dbReference type="AlphaFoldDB" id="A0A1F4Z056"/>